<comment type="caution">
    <text evidence="2">The sequence shown here is derived from an EMBL/GenBank/DDBJ whole genome shotgun (WGS) entry which is preliminary data.</text>
</comment>
<organism evidence="2 3">
    <name type="scientific">Cinchona calisaya</name>
    <dbReference type="NCBI Taxonomy" id="153742"/>
    <lineage>
        <taxon>Eukaryota</taxon>
        <taxon>Viridiplantae</taxon>
        <taxon>Streptophyta</taxon>
        <taxon>Embryophyta</taxon>
        <taxon>Tracheophyta</taxon>
        <taxon>Spermatophyta</taxon>
        <taxon>Magnoliopsida</taxon>
        <taxon>eudicotyledons</taxon>
        <taxon>Gunneridae</taxon>
        <taxon>Pentapetalae</taxon>
        <taxon>asterids</taxon>
        <taxon>lamiids</taxon>
        <taxon>Gentianales</taxon>
        <taxon>Rubiaceae</taxon>
        <taxon>Cinchonoideae</taxon>
        <taxon>Cinchoneae</taxon>
        <taxon>Cinchona</taxon>
    </lineage>
</organism>
<dbReference type="Proteomes" id="UP001630127">
    <property type="component" value="Unassembled WGS sequence"/>
</dbReference>
<evidence type="ECO:0000256" key="1">
    <source>
        <dbReference type="SAM" id="MobiDB-lite"/>
    </source>
</evidence>
<name>A0ABD2YA17_9GENT</name>
<feature type="region of interest" description="Disordered" evidence="1">
    <location>
        <begin position="49"/>
        <end position="75"/>
    </location>
</feature>
<protein>
    <submittedName>
        <fullName evidence="2">Uncharacterized protein</fullName>
    </submittedName>
</protein>
<dbReference type="AlphaFoldDB" id="A0ABD2YA17"/>
<keyword evidence="3" id="KW-1185">Reference proteome</keyword>
<gene>
    <name evidence="2" type="ORF">ACH5RR_037474</name>
</gene>
<evidence type="ECO:0000313" key="2">
    <source>
        <dbReference type="EMBL" id="KAL3503025.1"/>
    </source>
</evidence>
<evidence type="ECO:0000313" key="3">
    <source>
        <dbReference type="Proteomes" id="UP001630127"/>
    </source>
</evidence>
<reference evidence="2 3" key="1">
    <citation type="submission" date="2024-11" db="EMBL/GenBank/DDBJ databases">
        <title>A near-complete genome assembly of Cinchona calisaya.</title>
        <authorList>
            <person name="Lian D.C."/>
            <person name="Zhao X.W."/>
            <person name="Wei L."/>
        </authorList>
    </citation>
    <scope>NUCLEOTIDE SEQUENCE [LARGE SCALE GENOMIC DNA]</scope>
    <source>
        <tissue evidence="2">Nenye</tissue>
    </source>
</reference>
<sequence length="107" mass="12324">MCHRFGIFGFKRYYVMDEGEFVIIAKDVLMKTWFERCIVANIREIKSVHGSDEDAPDKSPAMFNPKKDMTNPPLELATPEAFRKKTAKIAAIDEDATRWFADKPPLK</sequence>
<dbReference type="EMBL" id="JBJUIK010000015">
    <property type="protein sequence ID" value="KAL3503025.1"/>
    <property type="molecule type" value="Genomic_DNA"/>
</dbReference>
<proteinExistence type="predicted"/>
<accession>A0ABD2YA17</accession>